<gene>
    <name evidence="6" type="ORF">VPNG_03839</name>
</gene>
<feature type="region of interest" description="Disordered" evidence="4">
    <location>
        <begin position="40"/>
        <end position="79"/>
    </location>
</feature>
<evidence type="ECO:0000313" key="6">
    <source>
        <dbReference type="EMBL" id="ROW14760.1"/>
    </source>
</evidence>
<dbReference type="STRING" id="1230097.A0A423XF24"/>
<dbReference type="CDD" id="cd12148">
    <property type="entry name" value="fungal_TF_MHR"/>
    <property type="match status" value="1"/>
</dbReference>
<reference evidence="6 7" key="1">
    <citation type="submission" date="2015-09" db="EMBL/GenBank/DDBJ databases">
        <title>Host preference determinants of Valsa canker pathogens revealed by comparative genomics.</title>
        <authorList>
            <person name="Yin Z."/>
            <person name="Huang L."/>
        </authorList>
    </citation>
    <scope>NUCLEOTIDE SEQUENCE [LARGE SCALE GENOMIC DNA]</scope>
    <source>
        <strain evidence="6 7">SXYLt</strain>
    </source>
</reference>
<dbReference type="GO" id="GO:0000981">
    <property type="term" value="F:DNA-binding transcription factor activity, RNA polymerase II-specific"/>
    <property type="evidence" value="ECO:0007669"/>
    <property type="project" value="InterPro"/>
</dbReference>
<feature type="compositionally biased region" description="Polar residues" evidence="4">
    <location>
        <begin position="114"/>
        <end position="123"/>
    </location>
</feature>
<dbReference type="GO" id="GO:0005634">
    <property type="term" value="C:nucleus"/>
    <property type="evidence" value="ECO:0007669"/>
    <property type="project" value="UniProtKB-SubCell"/>
</dbReference>
<feature type="compositionally biased region" description="Polar residues" evidence="4">
    <location>
        <begin position="284"/>
        <end position="304"/>
    </location>
</feature>
<dbReference type="Gene3D" id="4.10.240.10">
    <property type="entry name" value="Zn(2)-C6 fungal-type DNA-binding domain"/>
    <property type="match status" value="1"/>
</dbReference>
<evidence type="ECO:0000256" key="2">
    <source>
        <dbReference type="ARBA" id="ARBA00022723"/>
    </source>
</evidence>
<evidence type="ECO:0000313" key="7">
    <source>
        <dbReference type="Proteomes" id="UP000285146"/>
    </source>
</evidence>
<evidence type="ECO:0000259" key="5">
    <source>
        <dbReference type="PROSITE" id="PS50048"/>
    </source>
</evidence>
<evidence type="ECO:0000256" key="3">
    <source>
        <dbReference type="ARBA" id="ARBA00023242"/>
    </source>
</evidence>
<dbReference type="PROSITE" id="PS50048">
    <property type="entry name" value="ZN2_CY6_FUNGAL_2"/>
    <property type="match status" value="1"/>
</dbReference>
<dbReference type="Proteomes" id="UP000285146">
    <property type="component" value="Unassembled WGS sequence"/>
</dbReference>
<dbReference type="Pfam" id="PF00172">
    <property type="entry name" value="Zn_clus"/>
    <property type="match status" value="1"/>
</dbReference>
<evidence type="ECO:0000256" key="1">
    <source>
        <dbReference type="ARBA" id="ARBA00004123"/>
    </source>
</evidence>
<accession>A0A423XF24</accession>
<dbReference type="AlphaFoldDB" id="A0A423XF24"/>
<keyword evidence="2" id="KW-0479">Metal-binding</keyword>
<comment type="subcellular location">
    <subcellularLocation>
        <location evidence="1">Nucleus</location>
    </subcellularLocation>
</comment>
<comment type="caution">
    <text evidence="6">The sequence shown here is derived from an EMBL/GenBank/DDBJ whole genome shotgun (WGS) entry which is preliminary data.</text>
</comment>
<dbReference type="Pfam" id="PF04082">
    <property type="entry name" value="Fungal_trans"/>
    <property type="match status" value="1"/>
</dbReference>
<dbReference type="InterPro" id="IPR007219">
    <property type="entry name" value="XnlR_reg_dom"/>
</dbReference>
<keyword evidence="3" id="KW-0539">Nucleus</keyword>
<dbReference type="PANTHER" id="PTHR31001">
    <property type="entry name" value="UNCHARACTERIZED TRANSCRIPTIONAL REGULATORY PROTEIN"/>
    <property type="match status" value="1"/>
</dbReference>
<dbReference type="SUPFAM" id="SSF57701">
    <property type="entry name" value="Zn2/Cys6 DNA-binding domain"/>
    <property type="match status" value="1"/>
</dbReference>
<dbReference type="PANTHER" id="PTHR31001:SF50">
    <property type="entry name" value="ZN(II)2CYS6 TRANSCRIPTION FACTOR (EUROFUNG)"/>
    <property type="match status" value="1"/>
</dbReference>
<dbReference type="InterPro" id="IPR001138">
    <property type="entry name" value="Zn2Cys6_DnaBD"/>
</dbReference>
<dbReference type="EMBL" id="LKEB01000012">
    <property type="protein sequence ID" value="ROW14760.1"/>
    <property type="molecule type" value="Genomic_DNA"/>
</dbReference>
<dbReference type="PROSITE" id="PS00463">
    <property type="entry name" value="ZN2_CY6_FUNGAL_1"/>
    <property type="match status" value="1"/>
</dbReference>
<feature type="domain" description="Zn(2)-C6 fungal-type" evidence="5">
    <location>
        <begin position="200"/>
        <end position="229"/>
    </location>
</feature>
<organism evidence="6 7">
    <name type="scientific">Cytospora leucostoma</name>
    <dbReference type="NCBI Taxonomy" id="1230097"/>
    <lineage>
        <taxon>Eukaryota</taxon>
        <taxon>Fungi</taxon>
        <taxon>Dikarya</taxon>
        <taxon>Ascomycota</taxon>
        <taxon>Pezizomycotina</taxon>
        <taxon>Sordariomycetes</taxon>
        <taxon>Sordariomycetidae</taxon>
        <taxon>Diaporthales</taxon>
        <taxon>Cytosporaceae</taxon>
        <taxon>Cytospora</taxon>
    </lineage>
</organism>
<feature type="region of interest" description="Disordered" evidence="4">
    <location>
        <begin position="953"/>
        <end position="973"/>
    </location>
</feature>
<dbReference type="SMART" id="SM00066">
    <property type="entry name" value="GAL4"/>
    <property type="match status" value="1"/>
</dbReference>
<dbReference type="GO" id="GO:0008270">
    <property type="term" value="F:zinc ion binding"/>
    <property type="evidence" value="ECO:0007669"/>
    <property type="project" value="InterPro"/>
</dbReference>
<dbReference type="GO" id="GO:0006351">
    <property type="term" value="P:DNA-templated transcription"/>
    <property type="evidence" value="ECO:0007669"/>
    <property type="project" value="InterPro"/>
</dbReference>
<feature type="compositionally biased region" description="Low complexity" evidence="4">
    <location>
        <begin position="954"/>
        <end position="969"/>
    </location>
</feature>
<feature type="region of interest" description="Disordered" evidence="4">
    <location>
        <begin position="277"/>
        <end position="347"/>
    </location>
</feature>
<keyword evidence="7" id="KW-1185">Reference proteome</keyword>
<evidence type="ECO:0000256" key="4">
    <source>
        <dbReference type="SAM" id="MobiDB-lite"/>
    </source>
</evidence>
<dbReference type="SMART" id="SM00906">
    <property type="entry name" value="Fungal_trans"/>
    <property type="match status" value="1"/>
</dbReference>
<dbReference type="OrthoDB" id="3989227at2759"/>
<dbReference type="InParanoid" id="A0A423XF24"/>
<feature type="region of interest" description="Disordered" evidence="4">
    <location>
        <begin position="92"/>
        <end position="199"/>
    </location>
</feature>
<feature type="compositionally biased region" description="Low complexity" evidence="4">
    <location>
        <begin position="136"/>
        <end position="147"/>
    </location>
</feature>
<sequence length="1048" mass="116863">MVEVDLDRPLNLLPSDPFKFNNPCASNHIEVSRIGRVSAGRHRQSWTHPPQPTTTLGNNDISYTISKPKPEALHPKNTRPIKQYHGGLVIQQAPDPATDDSTTPSPPMDYSLLRSASSPNFNMDGTGLPYPPPSVSNPSNPTSPVDSFADLQLPTTDSPSANGVSNNSNTSPQAHSHPAFPGASVYTPTAPPSDRLNPRSCVTCRRRKVRCDKHMPCSNCRRAQIPCIFPAPGRAPRRPRPKDPNAPPKQPSSEREIELMKRLRKLEGIVEELSGQIEVETARNHSSSGNSPEALGTTSEQHTPASGVRGERSDSVATHSRGSPGDGRPFPYNFNSGSGSRPQRADSVNKKFGRLVINDHGKTRYVSSAFWSKLTDELDELRNQTQRLTDGESDDSEDAESIMAVANHRTEGDHHAFVLGYRSADVDLRSLHPLPSQIPYMWQVYQENVDPIVKILHIPTTTKLINQTRKNLDNLTAENEALMFAIYFAAITSMDEEDVKKNFGVERPKLISQYRFALEQALAKAQFLVSSELVVLQAFILFLVLVRRHDDTRFCWTLTGLAIRIGQSMGIHRDGTSFPGLTPLEIEMRRRLFWALAILDLRSAEDQGTDLTIVDRNFDTEFPLNINDADISEDTTELPQPRQGITEMTFSLSRYETCSLARRLHTMSSASAPRDATNTLEEREDMVKQVFERVENQYFRVSDASRDPVLWTAANIARVIVAKMTLVIYQPMLFPGPNGEMLSSDIRDRIFTAATEIFEYNHQLNSDPRSKQWRWLFQTYTQWHAVAYVLMEVVRRPWSAAVERAWAALNAIFASPDPEDLNRIAGDQSVWLPLKKIYLKARKYRESEIARLKANPAAVQQLEMEERNKAAAPLSFASMPGSAKTALANERWRKLVNAPNPPPESQFQPESFWAMAFSPQYEDMARANVTAGPFPFLPADPSVKPETNMANYTNNNGEGNSGMSSSMSSDPRIQSTPLVDALKVQGNIPPWLWNQGAFSFPLTPGNEGLPPEDIDVNMDEDFNWADWGQSLMETSGVGMGGVWGAHGL</sequence>
<dbReference type="InterPro" id="IPR036864">
    <property type="entry name" value="Zn2-C6_fun-type_DNA-bd_sf"/>
</dbReference>
<dbReference type="InterPro" id="IPR050613">
    <property type="entry name" value="Sec_Metabolite_Reg"/>
</dbReference>
<proteinExistence type="predicted"/>
<feature type="region of interest" description="Disordered" evidence="4">
    <location>
        <begin position="228"/>
        <end position="256"/>
    </location>
</feature>
<dbReference type="GO" id="GO:0003677">
    <property type="term" value="F:DNA binding"/>
    <property type="evidence" value="ECO:0007669"/>
    <property type="project" value="InterPro"/>
</dbReference>
<protein>
    <recommendedName>
        <fullName evidence="5">Zn(2)-C6 fungal-type domain-containing protein</fullName>
    </recommendedName>
</protein>
<name>A0A423XF24_9PEZI</name>
<feature type="compositionally biased region" description="Polar residues" evidence="4">
    <location>
        <begin position="153"/>
        <end position="174"/>
    </location>
</feature>
<feature type="compositionally biased region" description="Polar residues" evidence="4">
    <location>
        <begin position="53"/>
        <end position="65"/>
    </location>
</feature>
<feature type="compositionally biased region" description="Low complexity" evidence="4">
    <location>
        <begin position="93"/>
        <end position="103"/>
    </location>
</feature>
<dbReference type="CDD" id="cd00067">
    <property type="entry name" value="GAL4"/>
    <property type="match status" value="1"/>
</dbReference>